<feature type="transmembrane region" description="Helical" evidence="1">
    <location>
        <begin position="15"/>
        <end position="37"/>
    </location>
</feature>
<name>A0A0N4T0X0_BRUPA</name>
<gene>
    <name evidence="2" type="ORF">BPAG_LOCUS1766</name>
</gene>
<evidence type="ECO:0000313" key="4">
    <source>
        <dbReference type="WBParaSite" id="BPAG_0000178501-mRNA-1"/>
    </source>
</evidence>
<proteinExistence type="predicted"/>
<accession>A0A0N4T0X0</accession>
<dbReference type="AlphaFoldDB" id="A0A0N4T0X0"/>
<keyword evidence="1" id="KW-0812">Transmembrane</keyword>
<sequence>MFVELFNGKFTVPQMAIFIMVVILLILSLVITINCYMECCRRRTNDLRTYKDQQFFDKEYYDGICTLLYRHNKVETRQMGEDWELELKKEIRKESTKQKKLLQERIRTNPEKFLLLKDELEPLKINHDVEIRKKTTTMGKMVSKRRTWIGIDDDGRFEQVQMPNANAIQKVQTACSFQVYNTLHLRKGINRTRNNCIAPTSFFNRSLSHLLKVPNKFQKLIIFRS</sequence>
<reference evidence="2 3" key="2">
    <citation type="submission" date="2018-11" db="EMBL/GenBank/DDBJ databases">
        <authorList>
            <consortium name="Pathogen Informatics"/>
        </authorList>
    </citation>
    <scope>NUCLEOTIDE SEQUENCE [LARGE SCALE GENOMIC DNA]</scope>
</reference>
<evidence type="ECO:0000313" key="2">
    <source>
        <dbReference type="EMBL" id="VDN82952.1"/>
    </source>
</evidence>
<dbReference type="Proteomes" id="UP000278627">
    <property type="component" value="Unassembled WGS sequence"/>
</dbReference>
<keyword evidence="1" id="KW-1133">Transmembrane helix</keyword>
<evidence type="ECO:0000313" key="3">
    <source>
        <dbReference type="Proteomes" id="UP000278627"/>
    </source>
</evidence>
<keyword evidence="1" id="KW-0472">Membrane</keyword>
<organism evidence="4">
    <name type="scientific">Brugia pahangi</name>
    <name type="common">Filarial nematode worm</name>
    <dbReference type="NCBI Taxonomy" id="6280"/>
    <lineage>
        <taxon>Eukaryota</taxon>
        <taxon>Metazoa</taxon>
        <taxon>Ecdysozoa</taxon>
        <taxon>Nematoda</taxon>
        <taxon>Chromadorea</taxon>
        <taxon>Rhabditida</taxon>
        <taxon>Spirurina</taxon>
        <taxon>Spiruromorpha</taxon>
        <taxon>Filarioidea</taxon>
        <taxon>Onchocercidae</taxon>
        <taxon>Brugia</taxon>
    </lineage>
</organism>
<reference evidence="4" key="1">
    <citation type="submission" date="2017-02" db="UniProtKB">
        <authorList>
            <consortium name="WormBaseParasite"/>
        </authorList>
    </citation>
    <scope>IDENTIFICATION</scope>
</reference>
<protein>
    <submittedName>
        <fullName evidence="2 4">Uncharacterized protein</fullName>
    </submittedName>
</protein>
<dbReference type="EMBL" id="UZAD01000168">
    <property type="protein sequence ID" value="VDN82952.1"/>
    <property type="molecule type" value="Genomic_DNA"/>
</dbReference>
<dbReference type="WBParaSite" id="BPAG_0000178501-mRNA-1">
    <property type="protein sequence ID" value="BPAG_0000178501-mRNA-1"/>
    <property type="gene ID" value="BPAG_0000178501"/>
</dbReference>
<keyword evidence="3" id="KW-1185">Reference proteome</keyword>
<evidence type="ECO:0000256" key="1">
    <source>
        <dbReference type="SAM" id="Phobius"/>
    </source>
</evidence>